<evidence type="ECO:0000313" key="9">
    <source>
        <dbReference type="Proteomes" id="UP001293593"/>
    </source>
</evidence>
<sequence length="510" mass="57978">MDPITFLPLIISFIIACTTYVFFFWVFSKNPQHKNLPPGPPPYPIIGNILDLGITKFHQSLNNLSKTYGPIMSLKIGTISTIVISSANTAKEAFRKNDQAFASRLVPQSVQALDHHKASVIFTPSSNLKWKTLRKLCTTNVFSPQFLDSTEGLREKKLLELLGFLQERCRNSGEAIDIGETVFTTVLNSASNTFFSVDLADRCSDSSHKFRDIIWSVLAEASKYNIADYFPVLSLFDPQGAKRRMRKYYRELLTVFESIIEERIHKVDSVSDNHDDVLESFLCLNKDNSEFTRHDMSHLFLDLFVAGVDSTASTIQWAMAELLHNPEKMIKTKKELQQFLTKEQQFLKASDISKLPYLQAIIKETLRLHPAAPVLVHKSEVEAQTCGFTVPKDTLVLINLWALGRDPSVWPDPNVFLPERFLEGENSQRDFRGNNNDCEFIPFGVGRRMCPGIPFAYRVAHTVLALLLQHFDLKIENGRNHEDMDMEEAFGITLHKINGLRVIPTPIKLE</sequence>
<dbReference type="InterPro" id="IPR017972">
    <property type="entry name" value="Cyt_P450_CS"/>
</dbReference>
<dbReference type="GO" id="GO:0016705">
    <property type="term" value="F:oxidoreductase activity, acting on paired donors, with incorporation or reduction of molecular oxygen"/>
    <property type="evidence" value="ECO:0007669"/>
    <property type="project" value="InterPro"/>
</dbReference>
<feature type="binding site" description="axial binding residue" evidence="5">
    <location>
        <position position="450"/>
    </location>
    <ligand>
        <name>heme</name>
        <dbReference type="ChEBI" id="CHEBI:30413"/>
    </ligand>
    <ligandPart>
        <name>Fe</name>
        <dbReference type="ChEBI" id="CHEBI:18248"/>
    </ligandPart>
</feature>
<keyword evidence="7" id="KW-0472">Membrane</keyword>
<dbReference type="PANTHER" id="PTHR47950">
    <property type="entry name" value="CYTOCHROME P450, FAMILY 76, SUBFAMILY C, POLYPEPTIDE 5-RELATED"/>
    <property type="match status" value="1"/>
</dbReference>
<dbReference type="GO" id="GO:0020037">
    <property type="term" value="F:heme binding"/>
    <property type="evidence" value="ECO:0007669"/>
    <property type="project" value="InterPro"/>
</dbReference>
<comment type="similarity">
    <text evidence="1 6">Belongs to the cytochrome P450 family.</text>
</comment>
<dbReference type="GO" id="GO:0005506">
    <property type="term" value="F:iron ion binding"/>
    <property type="evidence" value="ECO:0007669"/>
    <property type="project" value="InterPro"/>
</dbReference>
<evidence type="ECO:0000256" key="1">
    <source>
        <dbReference type="ARBA" id="ARBA00010617"/>
    </source>
</evidence>
<evidence type="ECO:0008006" key="10">
    <source>
        <dbReference type="Google" id="ProtNLM"/>
    </source>
</evidence>
<dbReference type="AlphaFoldDB" id="A0AAE1JG23"/>
<dbReference type="FunFam" id="1.10.630.10:FF:000007">
    <property type="entry name" value="Cytochrome P450 76C4"/>
    <property type="match status" value="1"/>
</dbReference>
<name>A0AAE1JG23_9FABA</name>
<dbReference type="PRINTS" id="PR00463">
    <property type="entry name" value="EP450I"/>
</dbReference>
<keyword evidence="4 5" id="KW-0408">Iron</keyword>
<dbReference type="Pfam" id="PF00067">
    <property type="entry name" value="p450"/>
    <property type="match status" value="1"/>
</dbReference>
<organism evidence="8 9">
    <name type="scientific">Acacia crassicarpa</name>
    <name type="common">northern wattle</name>
    <dbReference type="NCBI Taxonomy" id="499986"/>
    <lineage>
        <taxon>Eukaryota</taxon>
        <taxon>Viridiplantae</taxon>
        <taxon>Streptophyta</taxon>
        <taxon>Embryophyta</taxon>
        <taxon>Tracheophyta</taxon>
        <taxon>Spermatophyta</taxon>
        <taxon>Magnoliopsida</taxon>
        <taxon>eudicotyledons</taxon>
        <taxon>Gunneridae</taxon>
        <taxon>Pentapetalae</taxon>
        <taxon>rosids</taxon>
        <taxon>fabids</taxon>
        <taxon>Fabales</taxon>
        <taxon>Fabaceae</taxon>
        <taxon>Caesalpinioideae</taxon>
        <taxon>mimosoid clade</taxon>
        <taxon>Acacieae</taxon>
        <taxon>Acacia</taxon>
    </lineage>
</organism>
<comment type="cofactor">
    <cofactor evidence="5">
        <name>heme</name>
        <dbReference type="ChEBI" id="CHEBI:30413"/>
    </cofactor>
</comment>
<reference evidence="8" key="1">
    <citation type="submission" date="2023-10" db="EMBL/GenBank/DDBJ databases">
        <title>Chromosome-level genome of the transformable northern wattle, Acacia crassicarpa.</title>
        <authorList>
            <person name="Massaro I."/>
            <person name="Sinha N.R."/>
            <person name="Poethig S."/>
            <person name="Leichty A.R."/>
        </authorList>
    </citation>
    <scope>NUCLEOTIDE SEQUENCE</scope>
    <source>
        <strain evidence="8">Acra3RX</strain>
        <tissue evidence="8">Leaf</tissue>
    </source>
</reference>
<keyword evidence="7" id="KW-0812">Transmembrane</keyword>
<gene>
    <name evidence="8" type="ORF">QN277_022823</name>
</gene>
<keyword evidence="7" id="KW-1133">Transmembrane helix</keyword>
<dbReference type="PRINTS" id="PR00385">
    <property type="entry name" value="P450"/>
</dbReference>
<protein>
    <recommendedName>
        <fullName evidence="10">Cytochrome P450</fullName>
    </recommendedName>
</protein>
<keyword evidence="6" id="KW-0503">Monooxygenase</keyword>
<dbReference type="InterPro" id="IPR036396">
    <property type="entry name" value="Cyt_P450_sf"/>
</dbReference>
<evidence type="ECO:0000256" key="7">
    <source>
        <dbReference type="SAM" id="Phobius"/>
    </source>
</evidence>
<dbReference type="EMBL" id="JAWXYG010000006">
    <property type="protein sequence ID" value="KAK4269700.1"/>
    <property type="molecule type" value="Genomic_DNA"/>
</dbReference>
<comment type="caution">
    <text evidence="8">The sequence shown here is derived from an EMBL/GenBank/DDBJ whole genome shotgun (WGS) entry which is preliminary data.</text>
</comment>
<dbReference type="CDD" id="cd11073">
    <property type="entry name" value="CYP76-like"/>
    <property type="match status" value="1"/>
</dbReference>
<keyword evidence="9" id="KW-1185">Reference proteome</keyword>
<evidence type="ECO:0000256" key="2">
    <source>
        <dbReference type="ARBA" id="ARBA00022723"/>
    </source>
</evidence>
<keyword evidence="5 6" id="KW-0349">Heme</keyword>
<dbReference type="Proteomes" id="UP001293593">
    <property type="component" value="Unassembled WGS sequence"/>
</dbReference>
<evidence type="ECO:0000256" key="4">
    <source>
        <dbReference type="ARBA" id="ARBA00023004"/>
    </source>
</evidence>
<dbReference type="GO" id="GO:0004497">
    <property type="term" value="F:monooxygenase activity"/>
    <property type="evidence" value="ECO:0007669"/>
    <property type="project" value="UniProtKB-KW"/>
</dbReference>
<evidence type="ECO:0000313" key="8">
    <source>
        <dbReference type="EMBL" id="KAK4269700.1"/>
    </source>
</evidence>
<feature type="transmembrane region" description="Helical" evidence="7">
    <location>
        <begin position="6"/>
        <end position="27"/>
    </location>
</feature>
<dbReference type="SUPFAM" id="SSF48264">
    <property type="entry name" value="Cytochrome P450"/>
    <property type="match status" value="1"/>
</dbReference>
<dbReference type="InterPro" id="IPR002401">
    <property type="entry name" value="Cyt_P450_E_grp-I"/>
</dbReference>
<dbReference type="Gene3D" id="1.10.630.10">
    <property type="entry name" value="Cytochrome P450"/>
    <property type="match status" value="1"/>
</dbReference>
<dbReference type="PROSITE" id="PS00086">
    <property type="entry name" value="CYTOCHROME_P450"/>
    <property type="match status" value="1"/>
</dbReference>
<proteinExistence type="inferred from homology"/>
<dbReference type="PANTHER" id="PTHR47950:SF30">
    <property type="entry name" value="CYTOCHROME P450 FAMILY PROTEIN"/>
    <property type="match status" value="1"/>
</dbReference>
<keyword evidence="3 6" id="KW-0560">Oxidoreductase</keyword>
<evidence type="ECO:0000256" key="6">
    <source>
        <dbReference type="RuleBase" id="RU000461"/>
    </source>
</evidence>
<keyword evidence="2 5" id="KW-0479">Metal-binding</keyword>
<accession>A0AAE1JG23</accession>
<evidence type="ECO:0000256" key="3">
    <source>
        <dbReference type="ARBA" id="ARBA00023002"/>
    </source>
</evidence>
<dbReference type="InterPro" id="IPR001128">
    <property type="entry name" value="Cyt_P450"/>
</dbReference>
<evidence type="ECO:0000256" key="5">
    <source>
        <dbReference type="PIRSR" id="PIRSR602401-1"/>
    </source>
</evidence>